<dbReference type="OrthoDB" id="300641at2759"/>
<sequence length="271" mass="30858">MQHLIAYSSNHDLPRSDDWMQNAAGLWVSNYFGFGLMDAATLVNYSRSWHTVPEQIKCEIPRPRLNRFLGQYGDTKVTLNVSKYSCGGENTIQYLEHVVVIIQARFDRRGYLEGNLTSPRGTTSQILPYRANDVIATDFNNWPMLSLQFWGENPEGAWNLRFRNHFPAHEFSGYLFNWTLVLYGTASDPLEKNPHVSRPFTTRISLSKTEIALMSSAAVIALIIVILALAYCKFRVCRRKSRADKPSNHIKFSALSRTSTEAAREESTQSV</sequence>
<protein>
    <recommendedName>
        <fullName evidence="9">P/Homo B domain-containing protein</fullName>
    </recommendedName>
</protein>
<keyword evidence="8" id="KW-0472">Membrane</keyword>
<dbReference type="SUPFAM" id="SSF49785">
    <property type="entry name" value="Galactose-binding domain-like"/>
    <property type="match status" value="1"/>
</dbReference>
<proteinExistence type="predicted"/>
<dbReference type="EMBL" id="RCHS01003233">
    <property type="protein sequence ID" value="RMX43267.1"/>
    <property type="molecule type" value="Genomic_DNA"/>
</dbReference>
<dbReference type="Gene3D" id="2.60.120.260">
    <property type="entry name" value="Galactose-binding domain-like"/>
    <property type="match status" value="1"/>
</dbReference>
<accession>A0A3M6TPC5</accession>
<evidence type="ECO:0000256" key="6">
    <source>
        <dbReference type="ARBA" id="ARBA00023145"/>
    </source>
</evidence>
<organism evidence="10 11">
    <name type="scientific">Pocillopora damicornis</name>
    <name type="common">Cauliflower coral</name>
    <name type="synonym">Millepora damicornis</name>
    <dbReference type="NCBI Taxonomy" id="46731"/>
    <lineage>
        <taxon>Eukaryota</taxon>
        <taxon>Metazoa</taxon>
        <taxon>Cnidaria</taxon>
        <taxon>Anthozoa</taxon>
        <taxon>Hexacorallia</taxon>
        <taxon>Scleractinia</taxon>
        <taxon>Astrocoeniina</taxon>
        <taxon>Pocilloporidae</taxon>
        <taxon>Pocillopora</taxon>
    </lineage>
</organism>
<reference evidence="10 11" key="1">
    <citation type="journal article" date="2018" name="Sci. Rep.">
        <title>Comparative analysis of the Pocillopora damicornis genome highlights role of immune system in coral evolution.</title>
        <authorList>
            <person name="Cunning R."/>
            <person name="Bay R.A."/>
            <person name="Gillette P."/>
            <person name="Baker A.C."/>
            <person name="Traylor-Knowles N."/>
        </authorList>
    </citation>
    <scope>NUCLEOTIDE SEQUENCE [LARGE SCALE GENOMIC DNA]</scope>
    <source>
        <strain evidence="10">RSMAS</strain>
        <tissue evidence="10">Whole animal</tissue>
    </source>
</reference>
<keyword evidence="8" id="KW-1133">Transmembrane helix</keyword>
<keyword evidence="4" id="KW-0378">Hydrolase</keyword>
<dbReference type="Proteomes" id="UP000275408">
    <property type="component" value="Unassembled WGS sequence"/>
</dbReference>
<dbReference type="AlphaFoldDB" id="A0A3M6TPC5"/>
<gene>
    <name evidence="10" type="ORF">pdam_00018547</name>
</gene>
<dbReference type="GO" id="GO:0016485">
    <property type="term" value="P:protein processing"/>
    <property type="evidence" value="ECO:0007669"/>
    <property type="project" value="TreeGrafter"/>
</dbReference>
<dbReference type="GO" id="GO:0005802">
    <property type="term" value="C:trans-Golgi network"/>
    <property type="evidence" value="ECO:0007669"/>
    <property type="project" value="TreeGrafter"/>
</dbReference>
<dbReference type="GO" id="GO:0000139">
    <property type="term" value="C:Golgi membrane"/>
    <property type="evidence" value="ECO:0007669"/>
    <property type="project" value="TreeGrafter"/>
</dbReference>
<feature type="non-terminal residue" evidence="10">
    <location>
        <position position="271"/>
    </location>
</feature>
<dbReference type="InterPro" id="IPR008979">
    <property type="entry name" value="Galactose-bd-like_sf"/>
</dbReference>
<name>A0A3M6TPC5_POCDA</name>
<keyword evidence="7" id="KW-0325">Glycoprotein</keyword>
<keyword evidence="1" id="KW-0645">Protease</keyword>
<evidence type="ECO:0000256" key="7">
    <source>
        <dbReference type="ARBA" id="ARBA00023180"/>
    </source>
</evidence>
<dbReference type="Pfam" id="PF01483">
    <property type="entry name" value="P_proprotein"/>
    <property type="match status" value="1"/>
</dbReference>
<keyword evidence="2" id="KW-0165">Cleavage on pair of basic residues</keyword>
<evidence type="ECO:0000313" key="11">
    <source>
        <dbReference type="Proteomes" id="UP000275408"/>
    </source>
</evidence>
<dbReference type="PANTHER" id="PTHR42884">
    <property type="entry name" value="PROPROTEIN CONVERTASE SUBTILISIN/KEXIN-RELATED"/>
    <property type="match status" value="1"/>
</dbReference>
<dbReference type="STRING" id="46731.A0A3M6TPC5"/>
<keyword evidence="5" id="KW-0720">Serine protease</keyword>
<dbReference type="PROSITE" id="PS51829">
    <property type="entry name" value="P_HOMO_B"/>
    <property type="match status" value="1"/>
</dbReference>
<evidence type="ECO:0000259" key="9">
    <source>
        <dbReference type="PROSITE" id="PS51829"/>
    </source>
</evidence>
<keyword evidence="6" id="KW-0865">Zymogen</keyword>
<feature type="domain" description="P/Homo B" evidence="9">
    <location>
        <begin position="51"/>
        <end position="188"/>
    </location>
</feature>
<dbReference type="PANTHER" id="PTHR42884:SF14">
    <property type="entry name" value="NEUROENDOCRINE CONVERTASE 1"/>
    <property type="match status" value="1"/>
</dbReference>
<evidence type="ECO:0000256" key="5">
    <source>
        <dbReference type="ARBA" id="ARBA00022825"/>
    </source>
</evidence>
<dbReference type="GO" id="GO:0004252">
    <property type="term" value="F:serine-type endopeptidase activity"/>
    <property type="evidence" value="ECO:0007669"/>
    <property type="project" value="InterPro"/>
</dbReference>
<dbReference type="InterPro" id="IPR002884">
    <property type="entry name" value="P_dom"/>
</dbReference>
<evidence type="ECO:0000256" key="8">
    <source>
        <dbReference type="SAM" id="Phobius"/>
    </source>
</evidence>
<feature type="transmembrane region" description="Helical" evidence="8">
    <location>
        <begin position="211"/>
        <end position="232"/>
    </location>
</feature>
<comment type="caution">
    <text evidence="10">The sequence shown here is derived from an EMBL/GenBank/DDBJ whole genome shotgun (WGS) entry which is preliminary data.</text>
</comment>
<evidence type="ECO:0000256" key="4">
    <source>
        <dbReference type="ARBA" id="ARBA00022801"/>
    </source>
</evidence>
<evidence type="ECO:0000256" key="3">
    <source>
        <dbReference type="ARBA" id="ARBA00022729"/>
    </source>
</evidence>
<evidence type="ECO:0000256" key="1">
    <source>
        <dbReference type="ARBA" id="ARBA00022670"/>
    </source>
</evidence>
<dbReference type="FunFam" id="2.60.120.260:FF:000006">
    <property type="entry name" value="Proprotein convertase subtilisin/kexin type 5"/>
    <property type="match status" value="1"/>
</dbReference>
<keyword evidence="3" id="KW-0732">Signal</keyword>
<evidence type="ECO:0000313" key="10">
    <source>
        <dbReference type="EMBL" id="RMX43267.1"/>
    </source>
</evidence>
<keyword evidence="8" id="KW-0812">Transmembrane</keyword>
<keyword evidence="11" id="KW-1185">Reference proteome</keyword>
<evidence type="ECO:0000256" key="2">
    <source>
        <dbReference type="ARBA" id="ARBA00022685"/>
    </source>
</evidence>